<dbReference type="EMBL" id="VTPX01000019">
    <property type="protein sequence ID" value="KAA0015628.1"/>
    <property type="molecule type" value="Genomic_DNA"/>
</dbReference>
<dbReference type="CDD" id="cd00090">
    <property type="entry name" value="HTH_ARSR"/>
    <property type="match status" value="1"/>
</dbReference>
<evidence type="ECO:0000313" key="2">
    <source>
        <dbReference type="Proteomes" id="UP000466024"/>
    </source>
</evidence>
<organism evidence="1 2">
    <name type="scientific">Salinicola corii</name>
    <dbReference type="NCBI Taxonomy" id="2606937"/>
    <lineage>
        <taxon>Bacteria</taxon>
        <taxon>Pseudomonadati</taxon>
        <taxon>Pseudomonadota</taxon>
        <taxon>Gammaproteobacteria</taxon>
        <taxon>Oceanospirillales</taxon>
        <taxon>Halomonadaceae</taxon>
        <taxon>Salinicola</taxon>
    </lineage>
</organism>
<dbReference type="PROSITE" id="PS01332">
    <property type="entry name" value="HTH_RRF2_1"/>
    <property type="match status" value="1"/>
</dbReference>
<sequence length="159" mass="16784">MLKLSKLTDYAAVIMAQIARDPDQAHTASELAARVKLPHPTVGKTLKMLSKGGLLESRRGSHGGYVLSRSPSDITASDIIAAIEGPIGMTECSHADGDCELLDTCGVAGNWQRVSQAIRTLLDGVTLAHLAQSSPLKLPVQLPIQSVTLPSAGEALREH</sequence>
<protein>
    <submittedName>
        <fullName evidence="1">SUF system Fe-S cluster assembly regulator</fullName>
    </submittedName>
</protein>
<dbReference type="InterPro" id="IPR036390">
    <property type="entry name" value="WH_DNA-bd_sf"/>
</dbReference>
<dbReference type="InterPro" id="IPR011991">
    <property type="entry name" value="ArsR-like_HTH"/>
</dbReference>
<dbReference type="InterPro" id="IPR000944">
    <property type="entry name" value="Tscrpt_reg_Rrf2"/>
</dbReference>
<keyword evidence="2" id="KW-1185">Reference proteome</keyword>
<dbReference type="InterPro" id="IPR036388">
    <property type="entry name" value="WH-like_DNA-bd_sf"/>
</dbReference>
<comment type="caution">
    <text evidence="1">The sequence shown here is derived from an EMBL/GenBank/DDBJ whole genome shotgun (WGS) entry which is preliminary data.</text>
</comment>
<dbReference type="NCBIfam" id="TIGR00738">
    <property type="entry name" value="rrf2_super"/>
    <property type="match status" value="1"/>
</dbReference>
<dbReference type="SUPFAM" id="SSF46785">
    <property type="entry name" value="Winged helix' DNA-binding domain"/>
    <property type="match status" value="1"/>
</dbReference>
<dbReference type="GO" id="GO:0005829">
    <property type="term" value="C:cytosol"/>
    <property type="evidence" value="ECO:0007669"/>
    <property type="project" value="TreeGrafter"/>
</dbReference>
<accession>A0A640W7Q9</accession>
<dbReference type="PROSITE" id="PS51197">
    <property type="entry name" value="HTH_RRF2_2"/>
    <property type="match status" value="1"/>
</dbReference>
<dbReference type="AlphaFoldDB" id="A0A640W7Q9"/>
<dbReference type="Pfam" id="PF02082">
    <property type="entry name" value="Rrf2"/>
    <property type="match status" value="1"/>
</dbReference>
<reference evidence="1 2" key="1">
    <citation type="submission" date="2019-08" db="EMBL/GenBank/DDBJ databases">
        <title>Bioinformatics analysis of the strain L3 and L5.</title>
        <authorList>
            <person name="Li X."/>
        </authorList>
    </citation>
    <scope>NUCLEOTIDE SEQUENCE [LARGE SCALE GENOMIC DNA]</scope>
    <source>
        <strain evidence="1 2">L3</strain>
    </source>
</reference>
<evidence type="ECO:0000313" key="1">
    <source>
        <dbReference type="EMBL" id="KAA0015628.1"/>
    </source>
</evidence>
<dbReference type="InterPro" id="IPR014290">
    <property type="entry name" value="SUF_FeS_clus_asmbl_reg"/>
</dbReference>
<gene>
    <name evidence="1" type="ORF">F0A16_20120</name>
</gene>
<dbReference type="Proteomes" id="UP000466024">
    <property type="component" value="Unassembled WGS sequence"/>
</dbReference>
<dbReference type="NCBIfam" id="TIGR02944">
    <property type="entry name" value="suf_reg_Xantho"/>
    <property type="match status" value="1"/>
</dbReference>
<dbReference type="InterPro" id="IPR030489">
    <property type="entry name" value="TR_Rrf2-type_CS"/>
</dbReference>
<name>A0A640W7Q9_9GAMM</name>
<proteinExistence type="predicted"/>
<dbReference type="PANTHER" id="PTHR33221:SF2">
    <property type="entry name" value="TRANSCRIPTIONAL REGULATOR"/>
    <property type="match status" value="1"/>
</dbReference>
<dbReference type="GO" id="GO:0003700">
    <property type="term" value="F:DNA-binding transcription factor activity"/>
    <property type="evidence" value="ECO:0007669"/>
    <property type="project" value="TreeGrafter"/>
</dbReference>
<dbReference type="Gene3D" id="1.10.10.10">
    <property type="entry name" value="Winged helix-like DNA-binding domain superfamily/Winged helix DNA-binding domain"/>
    <property type="match status" value="1"/>
</dbReference>
<dbReference type="RefSeq" id="WP_149437615.1">
    <property type="nucleotide sequence ID" value="NZ_VTPX01000019.1"/>
</dbReference>
<dbReference type="PANTHER" id="PTHR33221">
    <property type="entry name" value="WINGED HELIX-TURN-HELIX TRANSCRIPTIONAL REGULATOR, RRF2 FAMILY"/>
    <property type="match status" value="1"/>
</dbReference>